<dbReference type="Pfam" id="PF04616">
    <property type="entry name" value="Glyco_hydro_43"/>
    <property type="match status" value="1"/>
</dbReference>
<evidence type="ECO:0000313" key="8">
    <source>
        <dbReference type="Proteomes" id="UP000020773"/>
    </source>
</evidence>
<keyword evidence="3 6" id="KW-0378">Hydrolase</keyword>
<dbReference type="RefSeq" id="WP_005784057.1">
    <property type="nucleotide sequence ID" value="NZ_JGDB01000014.1"/>
</dbReference>
<dbReference type="Proteomes" id="UP000020773">
    <property type="component" value="Unassembled WGS sequence"/>
</dbReference>
<dbReference type="CDD" id="cd18820">
    <property type="entry name" value="GH43_LbAraf43-like"/>
    <property type="match status" value="1"/>
</dbReference>
<feature type="active site" description="Proton donor" evidence="5">
    <location>
        <position position="233"/>
    </location>
</feature>
<sequence length="368" mass="41672">MKTKIYLLFITTLFFCAGCGNKSGGQKQESVSAAKDTYVNPLFPEGADPSALFHNGKYYYTHGTEDKIMLWETSDITDMAHAVCKIVWKPQDPSNSCHLWAPEIHYINDKWYIYYAADDGNTDNHQLYVLENSSPDPMEGKFEMKGSIITNPEWNWGIQATTFEHKGVRYLAWSGWPKRRTNAETQCIYIARMKDPWTLDSPRVLISKPEYEWERQWVNPDGSRTAYPIYVNEGPQFFHSKDNKTLILYYAASGSWSPYYCVGMLTADAESDLLDPASWTKSSVPVFQQSLENEVYGPGGLSFVPSPDGTEWYMIYHARQVTNGDTGSPETRNPRIQKIGWDAHGMPDLGIPVRAGVALPKPSGTLLK</sequence>
<comment type="caution">
    <text evidence="7">The sequence shown here is derived from an EMBL/GenBank/DDBJ whole genome shotgun (WGS) entry which is preliminary data.</text>
</comment>
<accession>A0A015UD42</accession>
<evidence type="ECO:0000256" key="2">
    <source>
        <dbReference type="ARBA" id="ARBA00022729"/>
    </source>
</evidence>
<protein>
    <submittedName>
        <fullName evidence="7">Glycosyl hydrolases 43 family protein</fullName>
    </submittedName>
</protein>
<evidence type="ECO:0000256" key="6">
    <source>
        <dbReference type="RuleBase" id="RU361187"/>
    </source>
</evidence>
<dbReference type="InterPro" id="IPR016828">
    <property type="entry name" value="Alpha-L-arabinofuranosidase"/>
</dbReference>
<reference evidence="7 8" key="1">
    <citation type="submission" date="2014-02" db="EMBL/GenBank/DDBJ databases">
        <authorList>
            <person name="Sears C."/>
            <person name="Carroll K."/>
            <person name="Sack B.R."/>
            <person name="Qadri F."/>
            <person name="Myers L.L."/>
            <person name="Chung G.-T."/>
            <person name="Escheverria P."/>
            <person name="Fraser C.M."/>
            <person name="Sadzewicz L."/>
            <person name="Shefchek K.A."/>
            <person name="Tallon L."/>
            <person name="Das S.P."/>
            <person name="Daugherty S."/>
            <person name="Mongodin E.F."/>
        </authorList>
    </citation>
    <scope>NUCLEOTIDE SEQUENCE [LARGE SCALE GENOMIC DNA]</scope>
    <source>
        <strain evidence="8">3998T(B)3</strain>
    </source>
</reference>
<dbReference type="Gene3D" id="2.115.10.20">
    <property type="entry name" value="Glycosyl hydrolase domain, family 43"/>
    <property type="match status" value="1"/>
</dbReference>
<gene>
    <name evidence="7" type="ORF">M125_0600</name>
</gene>
<organism evidence="7 8">
    <name type="scientific">Bacteroides fragilis str. 3998T(B)3</name>
    <dbReference type="NCBI Taxonomy" id="1339316"/>
    <lineage>
        <taxon>Bacteria</taxon>
        <taxon>Pseudomonadati</taxon>
        <taxon>Bacteroidota</taxon>
        <taxon>Bacteroidia</taxon>
        <taxon>Bacteroidales</taxon>
        <taxon>Bacteroidaceae</taxon>
        <taxon>Bacteroides</taxon>
    </lineage>
</organism>
<name>A0A015UD42_BACFG</name>
<keyword evidence="2" id="KW-0732">Signal</keyword>
<dbReference type="PANTHER" id="PTHR43817">
    <property type="entry name" value="GLYCOSYL HYDROLASE"/>
    <property type="match status" value="1"/>
</dbReference>
<dbReference type="GO" id="GO:0004553">
    <property type="term" value="F:hydrolase activity, hydrolyzing O-glycosyl compounds"/>
    <property type="evidence" value="ECO:0007669"/>
    <property type="project" value="InterPro"/>
</dbReference>
<dbReference type="PIRSF" id="PIRSF025414">
    <property type="entry name" value="Alpha-L-arabinofuranosidase"/>
    <property type="match status" value="1"/>
</dbReference>
<evidence type="ECO:0000313" key="7">
    <source>
        <dbReference type="EMBL" id="EXY92692.1"/>
    </source>
</evidence>
<dbReference type="InterPro" id="IPR023296">
    <property type="entry name" value="Glyco_hydro_beta-prop_sf"/>
</dbReference>
<evidence type="ECO:0000256" key="1">
    <source>
        <dbReference type="ARBA" id="ARBA00009865"/>
    </source>
</evidence>
<evidence type="ECO:0000256" key="5">
    <source>
        <dbReference type="PIRSR" id="PIRSR606710-1"/>
    </source>
</evidence>
<evidence type="ECO:0000256" key="3">
    <source>
        <dbReference type="ARBA" id="ARBA00022801"/>
    </source>
</evidence>
<dbReference type="AlphaFoldDB" id="A0A015UD42"/>
<keyword evidence="4 6" id="KW-0326">Glycosidase</keyword>
<dbReference type="PANTHER" id="PTHR43817:SF1">
    <property type="entry name" value="HYDROLASE, FAMILY 43, PUTATIVE (AFU_ORTHOLOGUE AFUA_3G01660)-RELATED"/>
    <property type="match status" value="1"/>
</dbReference>
<dbReference type="EMBL" id="JGDB01000014">
    <property type="protein sequence ID" value="EXY92692.1"/>
    <property type="molecule type" value="Genomic_DNA"/>
</dbReference>
<dbReference type="InterPro" id="IPR006710">
    <property type="entry name" value="Glyco_hydro_43"/>
</dbReference>
<proteinExistence type="inferred from homology"/>
<evidence type="ECO:0000256" key="4">
    <source>
        <dbReference type="ARBA" id="ARBA00023295"/>
    </source>
</evidence>
<feature type="active site" description="Proton acceptor" evidence="5">
    <location>
        <position position="48"/>
    </location>
</feature>
<dbReference type="PATRIC" id="fig|1339316.3.peg.591"/>
<comment type="similarity">
    <text evidence="1 6">Belongs to the glycosyl hydrolase 43 family.</text>
</comment>
<dbReference type="GO" id="GO:0005975">
    <property type="term" value="P:carbohydrate metabolic process"/>
    <property type="evidence" value="ECO:0007669"/>
    <property type="project" value="InterPro"/>
</dbReference>
<dbReference type="SUPFAM" id="SSF75005">
    <property type="entry name" value="Arabinanase/levansucrase/invertase"/>
    <property type="match status" value="1"/>
</dbReference>